<accession>A0ACB7SSA6</accession>
<evidence type="ECO:0000313" key="1">
    <source>
        <dbReference type="EMBL" id="KAH6936007.1"/>
    </source>
</evidence>
<protein>
    <submittedName>
        <fullName evidence="1">Uncharacterized protein</fullName>
    </submittedName>
</protein>
<organism evidence="1 2">
    <name type="scientific">Hyalomma asiaticum</name>
    <name type="common">Tick</name>
    <dbReference type="NCBI Taxonomy" id="266040"/>
    <lineage>
        <taxon>Eukaryota</taxon>
        <taxon>Metazoa</taxon>
        <taxon>Ecdysozoa</taxon>
        <taxon>Arthropoda</taxon>
        <taxon>Chelicerata</taxon>
        <taxon>Arachnida</taxon>
        <taxon>Acari</taxon>
        <taxon>Parasitiformes</taxon>
        <taxon>Ixodida</taxon>
        <taxon>Ixodoidea</taxon>
        <taxon>Ixodidae</taxon>
        <taxon>Hyalomminae</taxon>
        <taxon>Hyalomma</taxon>
    </lineage>
</organism>
<comment type="caution">
    <text evidence="1">The sequence shown here is derived from an EMBL/GenBank/DDBJ whole genome shotgun (WGS) entry which is preliminary data.</text>
</comment>
<dbReference type="EMBL" id="CM023483">
    <property type="protein sequence ID" value="KAH6936007.1"/>
    <property type="molecule type" value="Genomic_DNA"/>
</dbReference>
<proteinExistence type="predicted"/>
<keyword evidence="2" id="KW-1185">Reference proteome</keyword>
<sequence>MATFFEAIKKMVGAIQCHDFMSDDAPVYRNAWEQVMAPLPKWLLCAWHMLHNWNAHINSITNKECRNTVKDMLHTLMKCTNMAEFEQMLHAFLSLGSKQQETNCLKRKELEELEKFIKCFAKTYATRAEQWAYCYRSSVGLTTGNHIESMHKTQECAYFASKVNQRLDKLLLVLFSFTADKLFSRAIGLVEGKVDH</sequence>
<reference evidence="1" key="1">
    <citation type="submission" date="2020-05" db="EMBL/GenBank/DDBJ databases">
        <title>Large-scale comparative analyses of tick genomes elucidate their genetic diversity and vector capacities.</title>
        <authorList>
            <person name="Jia N."/>
            <person name="Wang J."/>
            <person name="Shi W."/>
            <person name="Du L."/>
            <person name="Sun Y."/>
            <person name="Zhan W."/>
            <person name="Jiang J."/>
            <person name="Wang Q."/>
            <person name="Zhang B."/>
            <person name="Ji P."/>
            <person name="Sakyi L.B."/>
            <person name="Cui X."/>
            <person name="Yuan T."/>
            <person name="Jiang B."/>
            <person name="Yang W."/>
            <person name="Lam T.T.-Y."/>
            <person name="Chang Q."/>
            <person name="Ding S."/>
            <person name="Wang X."/>
            <person name="Zhu J."/>
            <person name="Ruan X."/>
            <person name="Zhao L."/>
            <person name="Wei J."/>
            <person name="Que T."/>
            <person name="Du C."/>
            <person name="Cheng J."/>
            <person name="Dai P."/>
            <person name="Han X."/>
            <person name="Huang E."/>
            <person name="Gao Y."/>
            <person name="Liu J."/>
            <person name="Shao H."/>
            <person name="Ye R."/>
            <person name="Li L."/>
            <person name="Wei W."/>
            <person name="Wang X."/>
            <person name="Wang C."/>
            <person name="Yang T."/>
            <person name="Huo Q."/>
            <person name="Li W."/>
            <person name="Guo W."/>
            <person name="Chen H."/>
            <person name="Zhou L."/>
            <person name="Ni X."/>
            <person name="Tian J."/>
            <person name="Zhou Y."/>
            <person name="Sheng Y."/>
            <person name="Liu T."/>
            <person name="Pan Y."/>
            <person name="Xia L."/>
            <person name="Li J."/>
            <person name="Zhao F."/>
            <person name="Cao W."/>
        </authorList>
    </citation>
    <scope>NUCLEOTIDE SEQUENCE</scope>
    <source>
        <strain evidence="1">Hyas-2018</strain>
    </source>
</reference>
<gene>
    <name evidence="1" type="ORF">HPB50_012380</name>
</gene>
<name>A0ACB7SSA6_HYAAI</name>
<dbReference type="Proteomes" id="UP000821845">
    <property type="component" value="Chromosome 3"/>
</dbReference>
<evidence type="ECO:0000313" key="2">
    <source>
        <dbReference type="Proteomes" id="UP000821845"/>
    </source>
</evidence>